<feature type="transmembrane region" description="Helical" evidence="1">
    <location>
        <begin position="47"/>
        <end position="66"/>
    </location>
</feature>
<evidence type="ECO:0000256" key="1">
    <source>
        <dbReference type="SAM" id="Phobius"/>
    </source>
</evidence>
<keyword evidence="1" id="KW-1133">Transmembrane helix</keyword>
<organism evidence="2">
    <name type="scientific">viral metagenome</name>
    <dbReference type="NCBI Taxonomy" id="1070528"/>
    <lineage>
        <taxon>unclassified sequences</taxon>
        <taxon>metagenomes</taxon>
        <taxon>organismal metagenomes</taxon>
    </lineage>
</organism>
<accession>A0A6C0EPB0</accession>
<sequence>MANFGLSYIAKVLYSFITIILLVVIYSYITSLEQKGCKCALPPNINFIKGFTIFSIVYLLFTGIISEQTISDNFGDNIVLINKFVDLIFALVFIYYLYEVFRYTRALVNEKCKCSVDSRREIIMIGAVIEFILIFILFILHIIVGFALSTMFTVVKSIEDGTSDLKGAIRDPIGSFAKIPSKINSEINNIKTYVGKTSRELSKIRNLPR</sequence>
<reference evidence="2" key="1">
    <citation type="journal article" date="2020" name="Nature">
        <title>Giant virus diversity and host interactions through global metagenomics.</title>
        <authorList>
            <person name="Schulz F."/>
            <person name="Roux S."/>
            <person name="Paez-Espino D."/>
            <person name="Jungbluth S."/>
            <person name="Walsh D.A."/>
            <person name="Denef V.J."/>
            <person name="McMahon K.D."/>
            <person name="Konstantinidis K.T."/>
            <person name="Eloe-Fadrosh E.A."/>
            <person name="Kyrpides N.C."/>
            <person name="Woyke T."/>
        </authorList>
    </citation>
    <scope>NUCLEOTIDE SEQUENCE</scope>
    <source>
        <strain evidence="2">GVMAG-M-3300009151-35</strain>
    </source>
</reference>
<feature type="transmembrane region" description="Helical" evidence="1">
    <location>
        <begin position="78"/>
        <end position="101"/>
    </location>
</feature>
<dbReference type="AlphaFoldDB" id="A0A6C0EPB0"/>
<feature type="transmembrane region" description="Helical" evidence="1">
    <location>
        <begin position="122"/>
        <end position="148"/>
    </location>
</feature>
<evidence type="ECO:0000313" key="2">
    <source>
        <dbReference type="EMBL" id="QHT30532.1"/>
    </source>
</evidence>
<keyword evidence="1" id="KW-0812">Transmembrane</keyword>
<keyword evidence="1" id="KW-0472">Membrane</keyword>
<proteinExistence type="predicted"/>
<dbReference type="EMBL" id="MN738902">
    <property type="protein sequence ID" value="QHT30532.1"/>
    <property type="molecule type" value="Genomic_DNA"/>
</dbReference>
<feature type="transmembrane region" description="Helical" evidence="1">
    <location>
        <begin position="6"/>
        <end position="26"/>
    </location>
</feature>
<name>A0A6C0EPB0_9ZZZZ</name>
<protein>
    <submittedName>
        <fullName evidence="2">Uncharacterized protein</fullName>
    </submittedName>
</protein>